<evidence type="ECO:0008006" key="4">
    <source>
        <dbReference type="Google" id="ProtNLM"/>
    </source>
</evidence>
<evidence type="ECO:0000256" key="1">
    <source>
        <dbReference type="SAM" id="Phobius"/>
    </source>
</evidence>
<dbReference type="Proteomes" id="UP001319874">
    <property type="component" value="Chromosome 2"/>
</dbReference>
<gene>
    <name evidence="2" type="ORF">PTKU64_55380</name>
</gene>
<organism evidence="2 3">
    <name type="scientific">Paraburkholderia terrae</name>
    <dbReference type="NCBI Taxonomy" id="311230"/>
    <lineage>
        <taxon>Bacteria</taxon>
        <taxon>Pseudomonadati</taxon>
        <taxon>Pseudomonadota</taxon>
        <taxon>Betaproteobacteria</taxon>
        <taxon>Burkholderiales</taxon>
        <taxon>Burkholderiaceae</taxon>
        <taxon>Paraburkholderia</taxon>
    </lineage>
</organism>
<proteinExistence type="predicted"/>
<feature type="transmembrane region" description="Helical" evidence="1">
    <location>
        <begin position="40"/>
        <end position="58"/>
    </location>
</feature>
<evidence type="ECO:0000313" key="2">
    <source>
        <dbReference type="EMBL" id="BCZ81863.1"/>
    </source>
</evidence>
<reference evidence="2 3" key="1">
    <citation type="journal article" date="2022" name="Front. Microbiol.">
        <title>Identification and characterization of a novel class of self-sufficient cytochrome P450 hydroxylase involved in cyclohexanecarboxylate degradation in Paraburkholderia terrae strain KU-64.</title>
        <authorList>
            <person name="Yamamoto T."/>
            <person name="Hasegawa Y."/>
            <person name="Iwaki H."/>
        </authorList>
    </citation>
    <scope>NUCLEOTIDE SEQUENCE [LARGE SCALE GENOMIC DNA]</scope>
    <source>
        <strain evidence="2 3">KU-64</strain>
    </source>
</reference>
<keyword evidence="3" id="KW-1185">Reference proteome</keyword>
<keyword evidence="1" id="KW-1133">Transmembrane helix</keyword>
<dbReference type="RefSeq" id="WP_229514146.1">
    <property type="nucleotide sequence ID" value="NZ_AP024956.1"/>
</dbReference>
<keyword evidence="1" id="KW-0812">Transmembrane</keyword>
<protein>
    <recommendedName>
        <fullName evidence="4">DUF3224 domain-containing protein</fullName>
    </recommendedName>
</protein>
<keyword evidence="1" id="KW-0472">Membrane</keyword>
<accession>A0ABM7U588</accession>
<name>A0ABM7U588_9BURK</name>
<evidence type="ECO:0000313" key="3">
    <source>
        <dbReference type="Proteomes" id="UP001319874"/>
    </source>
</evidence>
<sequence>MKNLLPLISRALQASPISTGVTMASGSGAPRGRNIPMRRIAVFLSFCCVALLASPAAWSQAAQRTKIAFEVHEQNSKYTQQHSLDIGDMPGHTIRLFELHRTFPDDPPAFAGVAIKDYWSRGESESLGGNGPVFTYSVFNMANGDKIFGRFDGVAQATAGQSADKRTVVGNLVLTGGTGKMRGIRGTLHVLTNVDLPKGLNDTRYEGEYWMEKD</sequence>
<dbReference type="EMBL" id="AP024956">
    <property type="protein sequence ID" value="BCZ81863.1"/>
    <property type="molecule type" value="Genomic_DNA"/>
</dbReference>